<evidence type="ECO:0000259" key="1">
    <source>
        <dbReference type="Pfam" id="PF00535"/>
    </source>
</evidence>
<organism evidence="2 3">
    <name type="scientific">Candidatus Magnetoglobus multicellularis str. Araruama</name>
    <dbReference type="NCBI Taxonomy" id="890399"/>
    <lineage>
        <taxon>Bacteria</taxon>
        <taxon>Pseudomonadati</taxon>
        <taxon>Thermodesulfobacteriota</taxon>
        <taxon>Desulfobacteria</taxon>
        <taxon>Desulfobacterales</taxon>
        <taxon>Desulfobacteraceae</taxon>
        <taxon>Candidatus Magnetoglobus</taxon>
    </lineage>
</organism>
<dbReference type="Gene3D" id="3.90.550.10">
    <property type="entry name" value="Spore Coat Polysaccharide Biosynthesis Protein SpsA, Chain A"/>
    <property type="match status" value="1"/>
</dbReference>
<dbReference type="InterPro" id="IPR029044">
    <property type="entry name" value="Nucleotide-diphossugar_trans"/>
</dbReference>
<dbReference type="SUPFAM" id="SSF53448">
    <property type="entry name" value="Nucleotide-diphospho-sugar transferases"/>
    <property type="match status" value="1"/>
</dbReference>
<sequence>MVAKGTYLVFLNNDTQVLPGWLDELLDTFIKRPDAGIVGSKLLYPDGKLQEAGGIIFQDASGLNYGRNDNPLKPEYNYLREVDYCSGACIMTPSKLFHQLGQFDERYIFGYYEDTDYAFTVRKYNKKVLYQPMSQIIHFEGVTSGTDINQGPKSYQVKNCATFYQKWQQVLRNHGHVTDPLIKDRYVTKRLLFIDLRTPRPDMDSGSIDSFNYMKIFQSLSFQVTFIPFIHFDNEKSYIKELQRIGIECLYEPFVSSLNKFLLS</sequence>
<dbReference type="EMBL" id="ATBP01002048">
    <property type="protein sequence ID" value="ETR66347.1"/>
    <property type="molecule type" value="Genomic_DNA"/>
</dbReference>
<comment type="caution">
    <text evidence="2">The sequence shown here is derived from an EMBL/GenBank/DDBJ whole genome shotgun (WGS) entry which is preliminary data.</text>
</comment>
<protein>
    <recommendedName>
        <fullName evidence="1">Glycosyltransferase 2-like domain-containing protein</fullName>
    </recommendedName>
</protein>
<feature type="domain" description="Glycosyltransferase 2-like" evidence="1">
    <location>
        <begin position="3"/>
        <end position="70"/>
    </location>
</feature>
<dbReference type="Pfam" id="PF00535">
    <property type="entry name" value="Glycos_transf_2"/>
    <property type="match status" value="1"/>
</dbReference>
<evidence type="ECO:0000313" key="2">
    <source>
        <dbReference type="EMBL" id="ETR66347.1"/>
    </source>
</evidence>
<dbReference type="Proteomes" id="UP000189670">
    <property type="component" value="Unassembled WGS sequence"/>
</dbReference>
<gene>
    <name evidence="2" type="ORF">OMM_12907</name>
</gene>
<feature type="non-terminal residue" evidence="2">
    <location>
        <position position="264"/>
    </location>
</feature>
<proteinExistence type="predicted"/>
<reference evidence="3" key="1">
    <citation type="submission" date="2012-11" db="EMBL/GenBank/DDBJ databases">
        <authorList>
            <person name="Lucero-Rivera Y.E."/>
            <person name="Tovar-Ramirez D."/>
        </authorList>
    </citation>
    <scope>NUCLEOTIDE SEQUENCE [LARGE SCALE GENOMIC DNA]</scope>
    <source>
        <strain evidence="3">Araruama</strain>
    </source>
</reference>
<dbReference type="InterPro" id="IPR001173">
    <property type="entry name" value="Glyco_trans_2-like"/>
</dbReference>
<evidence type="ECO:0000313" key="3">
    <source>
        <dbReference type="Proteomes" id="UP000189670"/>
    </source>
</evidence>
<accession>A0A1V1NUS0</accession>
<dbReference type="AlphaFoldDB" id="A0A1V1NUS0"/>
<dbReference type="PANTHER" id="PTHR43179:SF7">
    <property type="entry name" value="RHAMNOSYLTRANSFERASE WBBL"/>
    <property type="match status" value="1"/>
</dbReference>
<dbReference type="PANTHER" id="PTHR43179">
    <property type="entry name" value="RHAMNOSYLTRANSFERASE WBBL"/>
    <property type="match status" value="1"/>
</dbReference>
<name>A0A1V1NUS0_9BACT</name>